<comment type="caution">
    <text evidence="3">The sequence shown here is derived from an EMBL/GenBank/DDBJ whole genome shotgun (WGS) entry which is preliminary data.</text>
</comment>
<name>A0AAD5SDV6_9FUNG</name>
<dbReference type="PANTHER" id="PTHR37957:SF1">
    <property type="entry name" value="PHYTASE-LIKE DOMAIN-CONTAINING PROTEIN"/>
    <property type="match status" value="1"/>
</dbReference>
<keyword evidence="1" id="KW-0732">Signal</keyword>
<dbReference type="Proteomes" id="UP001212841">
    <property type="component" value="Unassembled WGS sequence"/>
</dbReference>
<feature type="signal peptide" evidence="1">
    <location>
        <begin position="1"/>
        <end position="20"/>
    </location>
</feature>
<organism evidence="3 4">
    <name type="scientific">Rhizophlyctis rosea</name>
    <dbReference type="NCBI Taxonomy" id="64517"/>
    <lineage>
        <taxon>Eukaryota</taxon>
        <taxon>Fungi</taxon>
        <taxon>Fungi incertae sedis</taxon>
        <taxon>Chytridiomycota</taxon>
        <taxon>Chytridiomycota incertae sedis</taxon>
        <taxon>Chytridiomycetes</taxon>
        <taxon>Rhizophlyctidales</taxon>
        <taxon>Rhizophlyctidaceae</taxon>
        <taxon>Rhizophlyctis</taxon>
    </lineage>
</organism>
<keyword evidence="4" id="KW-1185">Reference proteome</keyword>
<protein>
    <recommendedName>
        <fullName evidence="2">Phytase-like domain-containing protein</fullName>
    </recommendedName>
</protein>
<evidence type="ECO:0000256" key="1">
    <source>
        <dbReference type="SAM" id="SignalP"/>
    </source>
</evidence>
<proteinExistence type="predicted"/>
<dbReference type="SUPFAM" id="SSF101898">
    <property type="entry name" value="NHL repeat"/>
    <property type="match status" value="1"/>
</dbReference>
<sequence>MTRLISFTAVTLFALRVSAASSIESLLTNTPAEKSTILVDPYKFPDTDVRKYNPFLSESEVSAYPGGNACNSIDDGQICRDRPAYGSGVHYLNTPVNGNTFPFPVWISHTDRGPNQDCEELGENPNYNQGTEWEGRVGKGFPIPRFAPSVFSWTLDSNGVKLIKNFSLKKSNGDQILGRSNTGNDDVNYGEACRGNTLPLTPDGIDFEDIHPHPDGIHFWGSDEYSPSVFIFDASGKVKLRLVPNHPVLANLTTASAGYPIKKILPSVLVSRRQNRGFENLAVSYDGKTLWAVLQSPMGNKSLDEIKPSIVIRAVKVDISDINNPKYVGLYAFEGSKPEEYTVGKKIKPADLKFSAGQYLGGGQILLLERADNAGLKLYVVDFSRATNLKGSIHESDVTLEKTRTGEADFGIKYATKKKVFDSDDIEGGDKYFTKMEGVAILSPTVVATVTDNDFGLNQGGRSQVDLLHLTSKLPHVKDVVLPKSYQKHSTCAFKTCAGKSCFHVLPGLADNALAKDACELYGGKLAATSLINLKAVLSGAAKGKIVWVGGSKVGYGVVLKSGKLWWSSAANKYSALCEVPKPANC</sequence>
<dbReference type="PANTHER" id="PTHR37957">
    <property type="entry name" value="BLR7070 PROTEIN"/>
    <property type="match status" value="1"/>
</dbReference>
<reference evidence="3" key="1">
    <citation type="submission" date="2020-05" db="EMBL/GenBank/DDBJ databases">
        <title>Phylogenomic resolution of chytrid fungi.</title>
        <authorList>
            <person name="Stajich J.E."/>
            <person name="Amses K."/>
            <person name="Simmons R."/>
            <person name="Seto K."/>
            <person name="Myers J."/>
            <person name="Bonds A."/>
            <person name="Quandt C.A."/>
            <person name="Barry K."/>
            <person name="Liu P."/>
            <person name="Grigoriev I."/>
            <person name="Longcore J.E."/>
            <person name="James T.Y."/>
        </authorList>
    </citation>
    <scope>NUCLEOTIDE SEQUENCE</scope>
    <source>
        <strain evidence="3">JEL0318</strain>
    </source>
</reference>
<dbReference type="EMBL" id="JADGJD010000355">
    <property type="protein sequence ID" value="KAJ3051823.1"/>
    <property type="molecule type" value="Genomic_DNA"/>
</dbReference>
<accession>A0AAD5SDV6</accession>
<dbReference type="AlphaFoldDB" id="A0AAD5SDV6"/>
<feature type="chain" id="PRO_5042255566" description="Phytase-like domain-containing protein" evidence="1">
    <location>
        <begin position="21"/>
        <end position="586"/>
    </location>
</feature>
<dbReference type="Pfam" id="PF13449">
    <property type="entry name" value="Phytase-like"/>
    <property type="match status" value="1"/>
</dbReference>
<feature type="domain" description="Phytase-like" evidence="2">
    <location>
        <begin position="197"/>
        <end position="455"/>
    </location>
</feature>
<dbReference type="InterPro" id="IPR027372">
    <property type="entry name" value="Phytase-like_dom"/>
</dbReference>
<gene>
    <name evidence="3" type="ORF">HK097_007170</name>
</gene>
<evidence type="ECO:0000259" key="2">
    <source>
        <dbReference type="Pfam" id="PF13449"/>
    </source>
</evidence>
<evidence type="ECO:0000313" key="3">
    <source>
        <dbReference type="EMBL" id="KAJ3051823.1"/>
    </source>
</evidence>
<evidence type="ECO:0000313" key="4">
    <source>
        <dbReference type="Proteomes" id="UP001212841"/>
    </source>
</evidence>